<dbReference type="OrthoDB" id="7340501at2759"/>
<name>A0A836GYM2_9TRYP</name>
<dbReference type="Proteomes" id="UP000673552">
    <property type="component" value="Unassembled WGS sequence"/>
</dbReference>
<gene>
    <name evidence="1" type="ORF">LSCM1_00832</name>
</gene>
<reference evidence="2" key="1">
    <citation type="journal article" date="2021" name="Microbiol. Resour. Announc.">
        <title>LGAAP: Leishmaniinae Genome Assembly and Annotation Pipeline.</title>
        <authorList>
            <person name="Almutairi H."/>
            <person name="Urbaniak M.D."/>
            <person name="Bates M.D."/>
            <person name="Jariyapan N."/>
            <person name="Kwakye-Nuako G."/>
            <person name="Thomaz-Soccol V."/>
            <person name="Al-Salem W.S."/>
            <person name="Dillon R.J."/>
            <person name="Bates P.A."/>
            <person name="Gatherer D."/>
        </authorList>
    </citation>
    <scope>NUCLEOTIDE SEQUENCE [LARGE SCALE GENOMIC DNA]</scope>
</reference>
<evidence type="ECO:0000313" key="2">
    <source>
        <dbReference type="Proteomes" id="UP000673552"/>
    </source>
</evidence>
<dbReference type="Gene3D" id="3.30.420.40">
    <property type="match status" value="1"/>
</dbReference>
<dbReference type="EMBL" id="JAFEUZ010000035">
    <property type="protein sequence ID" value="KAG5466663.1"/>
    <property type="molecule type" value="Genomic_DNA"/>
</dbReference>
<dbReference type="GeneID" id="92510978"/>
<sequence>MAVVQLTLAPCLRTASRYQMGSSVQVGAAEAAQASEVLFCPLLVGSEGRGVVDVALDAVAAAPVELQPKLLGNVVVTGGATCSDGFGCRFFNEMRQRVRGSSAPLTSYLESAHLRVLSRAARLRSVDGGQLCSAAYEEEGEAA</sequence>
<dbReference type="AlphaFoldDB" id="A0A836GYM2"/>
<organism evidence="1 2">
    <name type="scientific">Leishmania martiniquensis</name>
    <dbReference type="NCBI Taxonomy" id="1580590"/>
    <lineage>
        <taxon>Eukaryota</taxon>
        <taxon>Discoba</taxon>
        <taxon>Euglenozoa</taxon>
        <taxon>Kinetoplastea</taxon>
        <taxon>Metakinetoplastina</taxon>
        <taxon>Trypanosomatida</taxon>
        <taxon>Trypanosomatidae</taxon>
        <taxon>Leishmaniinae</taxon>
        <taxon>Leishmania</taxon>
    </lineage>
</organism>
<keyword evidence="2" id="KW-1185">Reference proteome</keyword>
<dbReference type="InterPro" id="IPR043129">
    <property type="entry name" value="ATPase_NBD"/>
</dbReference>
<dbReference type="SUPFAM" id="SSF53067">
    <property type="entry name" value="Actin-like ATPase domain"/>
    <property type="match status" value="1"/>
</dbReference>
<dbReference type="Pfam" id="PF00022">
    <property type="entry name" value="Actin"/>
    <property type="match status" value="1"/>
</dbReference>
<dbReference type="RefSeq" id="XP_067174571.1">
    <property type="nucleotide sequence ID" value="XM_067318466.1"/>
</dbReference>
<dbReference type="InterPro" id="IPR004000">
    <property type="entry name" value="Actin"/>
</dbReference>
<accession>A0A836GYM2</accession>
<protein>
    <recommendedName>
        <fullName evidence="3">Actin-like protein</fullName>
    </recommendedName>
</protein>
<dbReference type="PANTHER" id="PTHR11937">
    <property type="entry name" value="ACTIN"/>
    <property type="match status" value="1"/>
</dbReference>
<evidence type="ECO:0008006" key="3">
    <source>
        <dbReference type="Google" id="ProtNLM"/>
    </source>
</evidence>
<reference evidence="2" key="2">
    <citation type="journal article" date="2021" name="Sci. Data">
        <title>Chromosome-scale genome sequencing, assembly and annotation of six genomes from subfamily Leishmaniinae.</title>
        <authorList>
            <person name="Almutairi H."/>
            <person name="Urbaniak M.D."/>
            <person name="Bates M.D."/>
            <person name="Jariyapan N."/>
            <person name="Kwakye-Nuako G."/>
            <person name="Thomaz Soccol V."/>
            <person name="Al-Salem W.S."/>
            <person name="Dillon R.J."/>
            <person name="Bates P.A."/>
            <person name="Gatherer D."/>
        </authorList>
    </citation>
    <scope>NUCLEOTIDE SEQUENCE [LARGE SCALE GENOMIC DNA]</scope>
</reference>
<proteinExistence type="predicted"/>
<dbReference type="KEGG" id="lmat:92510978"/>
<comment type="caution">
    <text evidence="1">The sequence shown here is derived from an EMBL/GenBank/DDBJ whole genome shotgun (WGS) entry which is preliminary data.</text>
</comment>
<evidence type="ECO:0000313" key="1">
    <source>
        <dbReference type="EMBL" id="KAG5466663.1"/>
    </source>
</evidence>